<gene>
    <name evidence="6 8" type="primary">dapF</name>
    <name evidence="8" type="ORF">PEMO_0292</name>
</gene>
<keyword evidence="5 6" id="KW-0413">Isomerase</keyword>
<evidence type="ECO:0000256" key="5">
    <source>
        <dbReference type="ARBA" id="ARBA00023235"/>
    </source>
</evidence>
<feature type="binding site" evidence="6">
    <location>
        <position position="183"/>
    </location>
    <ligand>
        <name>substrate</name>
    </ligand>
</feature>
<dbReference type="UniPathway" id="UPA00034">
    <property type="reaction ID" value="UER00025"/>
</dbReference>
<evidence type="ECO:0000256" key="3">
    <source>
        <dbReference type="ARBA" id="ARBA00022605"/>
    </source>
</evidence>
<proteinExistence type="inferred from homology"/>
<dbReference type="FunFam" id="3.10.310.10:FF:000001">
    <property type="entry name" value="Diaminopimelate epimerase"/>
    <property type="match status" value="1"/>
</dbReference>
<feature type="site" description="Could be important to modulate the pK values of the two catalytic cysteine residues" evidence="6">
    <location>
        <position position="152"/>
    </location>
</feature>
<evidence type="ECO:0000313" key="8">
    <source>
        <dbReference type="EMBL" id="CAA3709395.1"/>
    </source>
</evidence>
<dbReference type="GO" id="GO:0005829">
    <property type="term" value="C:cytosol"/>
    <property type="evidence" value="ECO:0007669"/>
    <property type="project" value="TreeGrafter"/>
</dbReference>
<keyword evidence="9" id="KW-1185">Reference proteome</keyword>
<comment type="similarity">
    <text evidence="1 6">Belongs to the diaminopimelate epimerase family.</text>
</comment>
<dbReference type="Proteomes" id="UP000510842">
    <property type="component" value="Chromosome"/>
</dbReference>
<keyword evidence="4 6" id="KW-0457">Lysine biosynthesis</keyword>
<dbReference type="Gene3D" id="3.10.310.10">
    <property type="entry name" value="Diaminopimelate Epimerase, Chain A, domain 1"/>
    <property type="match status" value="2"/>
</dbReference>
<dbReference type="NCBIfam" id="TIGR00652">
    <property type="entry name" value="DapF"/>
    <property type="match status" value="1"/>
</dbReference>
<dbReference type="RefSeq" id="WP_180825009.1">
    <property type="nucleotide sequence ID" value="NZ_LR744089.1"/>
</dbReference>
<feature type="binding site" evidence="6">
    <location>
        <begin position="76"/>
        <end position="77"/>
    </location>
    <ligand>
        <name>substrate</name>
    </ligand>
</feature>
<comment type="pathway">
    <text evidence="6">Amino-acid biosynthesis; L-lysine biosynthesis via DAP pathway; DL-2,6-diaminopimelate from LL-2,6-diaminopimelate: step 1/1.</text>
</comment>
<dbReference type="Pfam" id="PF01678">
    <property type="entry name" value="DAP_epimerase"/>
    <property type="match status" value="2"/>
</dbReference>
<comment type="subunit">
    <text evidence="6">Homodimer.</text>
</comment>
<sequence length="278" mass="31333">MLIYFSKLQGLGNDFMIIDFINQYFLLNKKLINYLSNRNLGVGFDQLLLVEKHNNQKFDFFYRIFNANGIEVENCGNGARCLAKFLFEKRLTKKKIIHVETYGGHLILYINNNNLISVNMGTPLFKGFKKIKTNISKFKVLNLFIVSIGNPHAILIISNINTIPINILGNFIENNLFITEKTNVGFMQIITPSLIKLRVFERGVGGETKACGTGACAAVSMGIKLGYLNRNKSIKVILTGGKLKINWLGGLSNPLYMSGYVKQVFDGSIYLNLTNYSY</sequence>
<comment type="catalytic activity">
    <reaction evidence="6">
        <text>(2S,6S)-2,6-diaminopimelate = meso-2,6-diaminopimelate</text>
        <dbReference type="Rhea" id="RHEA:15393"/>
        <dbReference type="ChEBI" id="CHEBI:57609"/>
        <dbReference type="ChEBI" id="CHEBI:57791"/>
        <dbReference type="EC" id="5.1.1.7"/>
    </reaction>
</comment>
<protein>
    <recommendedName>
        <fullName evidence="6 7">Diaminopimelate epimerase</fullName>
        <shortName evidence="6">DAP epimerase</shortName>
        <ecNumber evidence="6 7">5.1.1.7</ecNumber>
    </recommendedName>
    <alternativeName>
        <fullName evidence="6">PLP-independent amino acid racemase</fullName>
    </alternativeName>
</protein>
<keyword evidence="2 6" id="KW-0963">Cytoplasm</keyword>
<dbReference type="PANTHER" id="PTHR31689:SF0">
    <property type="entry name" value="DIAMINOPIMELATE EPIMERASE"/>
    <property type="match status" value="1"/>
</dbReference>
<feature type="binding site" evidence="6">
    <location>
        <position position="66"/>
    </location>
    <ligand>
        <name>substrate</name>
    </ligand>
</feature>
<feature type="binding site" evidence="6">
    <location>
        <position position="150"/>
    </location>
    <ligand>
        <name>substrate</name>
    </ligand>
</feature>
<dbReference type="SUPFAM" id="SSF54506">
    <property type="entry name" value="Diaminopimelate epimerase-like"/>
    <property type="match status" value="2"/>
</dbReference>
<comment type="function">
    <text evidence="6">Catalyzes the stereoinversion of LL-2,6-diaminopimelate (L,L-DAP) to meso-diaminopimelate (meso-DAP), a precursor of L-lysine and an essential component of the bacterial peptidoglycan.</text>
</comment>
<evidence type="ECO:0000256" key="1">
    <source>
        <dbReference type="ARBA" id="ARBA00010219"/>
    </source>
</evidence>
<feature type="active site" description="Proton donor" evidence="6">
    <location>
        <position position="75"/>
    </location>
</feature>
<evidence type="ECO:0000256" key="7">
    <source>
        <dbReference type="NCBIfam" id="TIGR00652"/>
    </source>
</evidence>
<reference evidence="8 9" key="1">
    <citation type="submission" date="2019-12" db="EMBL/GenBank/DDBJ databases">
        <authorList>
            <person name="Santos-Garcia D."/>
            <person name="Santos-Garcia D."/>
            <person name="Santos-Garcia D."/>
        </authorList>
    </citation>
    <scope>NUCLEOTIDE SEQUENCE [LARGE SCALE GENOMIC DNA]</scope>
    <source>
        <strain evidence="8">PeMo</strain>
    </source>
</reference>
<feature type="binding site" evidence="6">
    <location>
        <position position="46"/>
    </location>
    <ligand>
        <name>substrate</name>
    </ligand>
</feature>
<evidence type="ECO:0000256" key="2">
    <source>
        <dbReference type="ARBA" id="ARBA00022490"/>
    </source>
</evidence>
<keyword evidence="3 6" id="KW-0028">Amino-acid biosynthesis</keyword>
<evidence type="ECO:0000256" key="6">
    <source>
        <dbReference type="HAMAP-Rule" id="MF_00197"/>
    </source>
</evidence>
<dbReference type="AlphaFoldDB" id="A0A6S6S6G8"/>
<dbReference type="HAMAP" id="MF_00197">
    <property type="entry name" value="DAP_epimerase"/>
    <property type="match status" value="1"/>
</dbReference>
<evidence type="ECO:0000313" key="9">
    <source>
        <dbReference type="Proteomes" id="UP000510842"/>
    </source>
</evidence>
<feature type="site" description="Important for dimerization" evidence="6">
    <location>
        <position position="265"/>
    </location>
</feature>
<name>A0A6S6S6G8_9GAMM</name>
<feature type="binding site" evidence="6">
    <location>
        <begin position="212"/>
        <end position="213"/>
    </location>
    <ligand>
        <name>substrate</name>
    </ligand>
</feature>
<dbReference type="InterPro" id="IPR001653">
    <property type="entry name" value="DAP_epimerase_DapF"/>
</dbReference>
<organism evidence="8 9">
    <name type="scientific">Candidatus Portiera aleyrodidarum</name>
    <name type="common">primary endosymbiont of Bemisia tabaci</name>
    <dbReference type="NCBI Taxonomy" id="91844"/>
    <lineage>
        <taxon>Bacteria</taxon>
        <taxon>Pseudomonadati</taxon>
        <taxon>Pseudomonadota</taxon>
        <taxon>Gammaproteobacteria</taxon>
        <taxon>Candidatus Johnevansiales</taxon>
        <taxon>Candidatus Johnevansiaceae</taxon>
        <taxon>Candidatus Portiera</taxon>
    </lineage>
</organism>
<feature type="binding site" evidence="6">
    <location>
        <position position="13"/>
    </location>
    <ligand>
        <name>substrate</name>
    </ligand>
</feature>
<dbReference type="EC" id="5.1.1.7" evidence="6 7"/>
<feature type="site" description="Could be important to modulate the pK values of the two catalytic cysteine residues" evidence="6">
    <location>
        <position position="201"/>
    </location>
</feature>
<dbReference type="GO" id="GO:0009089">
    <property type="term" value="P:lysine biosynthetic process via diaminopimelate"/>
    <property type="evidence" value="ECO:0007669"/>
    <property type="project" value="UniProtKB-UniRule"/>
</dbReference>
<accession>A0A6S6S6G8</accession>
<feature type="active site" description="Proton acceptor" evidence="6">
    <location>
        <position position="211"/>
    </location>
</feature>
<dbReference type="GO" id="GO:0008837">
    <property type="term" value="F:diaminopimelate epimerase activity"/>
    <property type="evidence" value="ECO:0007669"/>
    <property type="project" value="UniProtKB-UniRule"/>
</dbReference>
<dbReference type="EMBL" id="LR744089">
    <property type="protein sequence ID" value="CAA3709395.1"/>
    <property type="molecule type" value="Genomic_DNA"/>
</dbReference>
<feature type="binding site" evidence="6">
    <location>
        <begin position="201"/>
        <end position="202"/>
    </location>
    <ligand>
        <name>substrate</name>
    </ligand>
</feature>
<comment type="subcellular location">
    <subcellularLocation>
        <location evidence="6">Cytoplasm</location>
    </subcellularLocation>
</comment>
<dbReference type="PANTHER" id="PTHR31689">
    <property type="entry name" value="DIAMINOPIMELATE EPIMERASE, CHLOROPLASTIC"/>
    <property type="match status" value="1"/>
</dbReference>
<evidence type="ECO:0000256" key="4">
    <source>
        <dbReference type="ARBA" id="ARBA00023154"/>
    </source>
</evidence>